<comment type="caution">
    <text evidence="4">The sequence shown here is derived from an EMBL/GenBank/DDBJ whole genome shotgun (WGS) entry which is preliminary data.</text>
</comment>
<accession>A0A2H0URP3</accession>
<dbReference type="InterPro" id="IPR028098">
    <property type="entry name" value="Glyco_trans_4-like_N"/>
</dbReference>
<reference evidence="5" key="1">
    <citation type="submission" date="2017-09" db="EMBL/GenBank/DDBJ databases">
        <title>Depth-based differentiation of microbial function through sediment-hosted aquifers and enrichment of novel symbionts in the deep terrestrial subsurface.</title>
        <authorList>
            <person name="Probst A.J."/>
            <person name="Ladd B."/>
            <person name="Jarett J.K."/>
            <person name="Geller-Mcgrath D.E."/>
            <person name="Sieber C.M.K."/>
            <person name="Emerson J.B."/>
            <person name="Anantharaman K."/>
            <person name="Thomas B.C."/>
            <person name="Malmstrom R."/>
            <person name="Stieglmeier M."/>
            <person name="Klingl A."/>
            <person name="Woyke T."/>
            <person name="Ryan C.M."/>
            <person name="Banfield J.F."/>
        </authorList>
    </citation>
    <scope>NUCLEOTIDE SEQUENCE [LARGE SCALE GENOMIC DNA]</scope>
</reference>
<feature type="domain" description="Glycosyltransferase subfamily 4-like N-terminal" evidence="3">
    <location>
        <begin position="23"/>
        <end position="188"/>
    </location>
</feature>
<evidence type="ECO:0000259" key="2">
    <source>
        <dbReference type="Pfam" id="PF00534"/>
    </source>
</evidence>
<dbReference type="EMBL" id="PFAZ01000008">
    <property type="protein sequence ID" value="PIR89067.1"/>
    <property type="molecule type" value="Genomic_DNA"/>
</dbReference>
<dbReference type="InterPro" id="IPR001296">
    <property type="entry name" value="Glyco_trans_1"/>
</dbReference>
<dbReference type="PANTHER" id="PTHR46401">
    <property type="entry name" value="GLYCOSYLTRANSFERASE WBBK-RELATED"/>
    <property type="match status" value="1"/>
</dbReference>
<keyword evidence="1" id="KW-0808">Transferase</keyword>
<evidence type="ECO:0000259" key="3">
    <source>
        <dbReference type="Pfam" id="PF13439"/>
    </source>
</evidence>
<dbReference type="FunFam" id="3.40.50.2000:FF:000119">
    <property type="entry name" value="Glycosyl transferase group 1"/>
    <property type="match status" value="1"/>
</dbReference>
<feature type="domain" description="Glycosyl transferase family 1" evidence="2">
    <location>
        <begin position="209"/>
        <end position="364"/>
    </location>
</feature>
<dbReference type="Pfam" id="PF13439">
    <property type="entry name" value="Glyco_transf_4"/>
    <property type="match status" value="1"/>
</dbReference>
<evidence type="ECO:0000313" key="5">
    <source>
        <dbReference type="Proteomes" id="UP000231157"/>
    </source>
</evidence>
<evidence type="ECO:0000313" key="4">
    <source>
        <dbReference type="EMBL" id="PIR89067.1"/>
    </source>
</evidence>
<dbReference type="SUPFAM" id="SSF53756">
    <property type="entry name" value="UDP-Glycosyltransferase/glycogen phosphorylase"/>
    <property type="match status" value="1"/>
</dbReference>
<proteinExistence type="predicted"/>
<evidence type="ECO:0000256" key="1">
    <source>
        <dbReference type="ARBA" id="ARBA00022679"/>
    </source>
</evidence>
<dbReference type="Pfam" id="PF00534">
    <property type="entry name" value="Glycos_transf_1"/>
    <property type="match status" value="1"/>
</dbReference>
<dbReference type="Proteomes" id="UP000231157">
    <property type="component" value="Unassembled WGS sequence"/>
</dbReference>
<evidence type="ECO:0008006" key="6">
    <source>
        <dbReference type="Google" id="ProtNLM"/>
    </source>
</evidence>
<dbReference type="CDD" id="cd03809">
    <property type="entry name" value="GT4_MtfB-like"/>
    <property type="match status" value="1"/>
</dbReference>
<dbReference type="PANTHER" id="PTHR46401:SF2">
    <property type="entry name" value="GLYCOSYLTRANSFERASE WBBK-RELATED"/>
    <property type="match status" value="1"/>
</dbReference>
<dbReference type="Gene3D" id="3.40.50.2000">
    <property type="entry name" value="Glycogen Phosphorylase B"/>
    <property type="match status" value="2"/>
</dbReference>
<dbReference type="AlphaFoldDB" id="A0A2H0URP3"/>
<dbReference type="GO" id="GO:0016757">
    <property type="term" value="F:glycosyltransferase activity"/>
    <property type="evidence" value="ECO:0007669"/>
    <property type="project" value="InterPro"/>
</dbReference>
<sequence>MKNTGKKIKVGIFADGLNRKGMGTAVVLQRIVDEYIKQKDEIELVLIHRALEKNEPMHPEARSLIVKEIKSPKAKGFISYGWFFLSCPEKFDIMHFPRPALHPLFIMLKLLRKTKKIVVTFHGAPDNKDIPIFETRMTKFNKWFIRRIGQHFIDAAIGDSKTGAEQVKNYYHISEKKLHAIYLGVDKEYVPLNESEKKQKQEYLENKYGIKSPYILSVSRFDPHKNVHRLIEAFDNLDGNKETLVLVGGKHEPKYSEKVMKLINESPKKDKIYIPPFIEDEDMPLLYACADAFIFPSLSEGFGLPLIEAMASGTPVVASDTSCLPEVGGSGALYADPYNSDDIKKVIQLVLENESIKNQAIKNGLIRSKEFTWEKTAKETINLYEQLLGRLLY</sequence>
<name>A0A2H0URP3_9BACT</name>
<gene>
    <name evidence="4" type="ORF">COU07_03180</name>
</gene>
<protein>
    <recommendedName>
        <fullName evidence="6">Glycosyltransferase family 1 protein</fullName>
    </recommendedName>
</protein>
<organism evidence="4 5">
    <name type="scientific">Candidatus Harrisonbacteria bacterium CG10_big_fil_rev_8_21_14_0_10_40_38</name>
    <dbReference type="NCBI Taxonomy" id="1974583"/>
    <lineage>
        <taxon>Bacteria</taxon>
        <taxon>Candidatus Harrisoniibacteriota</taxon>
    </lineage>
</organism>